<dbReference type="Proteomes" id="UP000663873">
    <property type="component" value="Unassembled WGS sequence"/>
</dbReference>
<proteinExistence type="predicted"/>
<keyword evidence="3" id="KW-1185">Reference proteome</keyword>
<dbReference type="AlphaFoldDB" id="A0A822A2E1"/>
<gene>
    <name evidence="1" type="ORF">UJA718_LOCUS50149</name>
    <name evidence="2" type="ORF">UJA718_LOCUS50192</name>
</gene>
<dbReference type="InterPro" id="IPR015943">
    <property type="entry name" value="WD40/YVTN_repeat-like_dom_sf"/>
</dbReference>
<dbReference type="EMBL" id="CAJOBP010109434">
    <property type="protein sequence ID" value="CAF4998161.1"/>
    <property type="molecule type" value="Genomic_DNA"/>
</dbReference>
<evidence type="ECO:0000313" key="3">
    <source>
        <dbReference type="Proteomes" id="UP000663873"/>
    </source>
</evidence>
<reference evidence="2" key="1">
    <citation type="submission" date="2021-02" db="EMBL/GenBank/DDBJ databases">
        <authorList>
            <person name="Nowell W R."/>
        </authorList>
    </citation>
    <scope>NUCLEOTIDE SEQUENCE</scope>
</reference>
<name>A0A822A2E1_9BILA</name>
<organism evidence="2 3">
    <name type="scientific">Rotaria socialis</name>
    <dbReference type="NCBI Taxonomy" id="392032"/>
    <lineage>
        <taxon>Eukaryota</taxon>
        <taxon>Metazoa</taxon>
        <taxon>Spiralia</taxon>
        <taxon>Gnathifera</taxon>
        <taxon>Rotifera</taxon>
        <taxon>Eurotatoria</taxon>
        <taxon>Bdelloidea</taxon>
        <taxon>Philodinida</taxon>
        <taxon>Philodinidae</taxon>
        <taxon>Rotaria</taxon>
    </lineage>
</organism>
<feature type="non-terminal residue" evidence="2">
    <location>
        <position position="1"/>
    </location>
</feature>
<evidence type="ECO:0000313" key="1">
    <source>
        <dbReference type="EMBL" id="CAF4998161.1"/>
    </source>
</evidence>
<accession>A0A822A2E1</accession>
<dbReference type="InterPro" id="IPR015505">
    <property type="entry name" value="Coronin"/>
</dbReference>
<sequence length="40" mass="4521">MAERQYAVWDENNLSSPLTMVELDSSNGILFPIYDEDTGV</sequence>
<dbReference type="EMBL" id="CAJOBP010110039">
    <property type="protein sequence ID" value="CAF4999622.1"/>
    <property type="molecule type" value="Genomic_DNA"/>
</dbReference>
<dbReference type="GO" id="GO:0007015">
    <property type="term" value="P:actin filament organization"/>
    <property type="evidence" value="ECO:0007669"/>
    <property type="project" value="TreeGrafter"/>
</dbReference>
<dbReference type="PANTHER" id="PTHR10856:SF0">
    <property type="entry name" value="CORONIN"/>
    <property type="match status" value="1"/>
</dbReference>
<evidence type="ECO:0000313" key="2">
    <source>
        <dbReference type="EMBL" id="CAF4999622.1"/>
    </source>
</evidence>
<protein>
    <submittedName>
        <fullName evidence="2">Uncharacterized protein</fullName>
    </submittedName>
</protein>
<dbReference type="Gene3D" id="2.130.10.10">
    <property type="entry name" value="YVTN repeat-like/Quinoprotein amine dehydrogenase"/>
    <property type="match status" value="1"/>
</dbReference>
<dbReference type="GO" id="GO:0051015">
    <property type="term" value="F:actin filament binding"/>
    <property type="evidence" value="ECO:0007669"/>
    <property type="project" value="TreeGrafter"/>
</dbReference>
<dbReference type="PANTHER" id="PTHR10856">
    <property type="entry name" value="CORONIN"/>
    <property type="match status" value="1"/>
</dbReference>
<comment type="caution">
    <text evidence="2">The sequence shown here is derived from an EMBL/GenBank/DDBJ whole genome shotgun (WGS) entry which is preliminary data.</text>
</comment>